<sequence length="189" mass="21101">MPFSAVCRTREVGPLFRSSFFLAPKKRPIVILRPLNAAYIRLQRFRMETLAVSMWAASLDIKDAYLHIPIALASRRFLAYQYQGEMFKFTSLAFGLSTFPLGLHSGSRSSCPRTSYTQHTALCPPGRLDCPGGFGAAGEGQRRSKDHPTTPNRMRDQLGEVASHPRTIASLSRGYHEDPILTLQHGTSY</sequence>
<name>A0A9Q1BY07_HOLLE</name>
<dbReference type="Proteomes" id="UP001152320">
    <property type="component" value="Chromosome 10"/>
</dbReference>
<evidence type="ECO:0000313" key="2">
    <source>
        <dbReference type="EMBL" id="KAJ8034792.1"/>
    </source>
</evidence>
<dbReference type="OrthoDB" id="10068174at2759"/>
<keyword evidence="3" id="KW-1185">Reference proteome</keyword>
<dbReference type="EMBL" id="JAIZAY010000010">
    <property type="protein sequence ID" value="KAJ8034792.1"/>
    <property type="molecule type" value="Genomic_DNA"/>
</dbReference>
<accession>A0A9Q1BY07</accession>
<dbReference type="PANTHER" id="PTHR33050:SF7">
    <property type="entry name" value="RIBONUCLEASE H"/>
    <property type="match status" value="1"/>
</dbReference>
<dbReference type="PANTHER" id="PTHR33050">
    <property type="entry name" value="REVERSE TRANSCRIPTASE DOMAIN-CONTAINING PROTEIN"/>
    <property type="match status" value="1"/>
</dbReference>
<proteinExistence type="predicted"/>
<evidence type="ECO:0008006" key="4">
    <source>
        <dbReference type="Google" id="ProtNLM"/>
    </source>
</evidence>
<feature type="compositionally biased region" description="Basic and acidic residues" evidence="1">
    <location>
        <begin position="140"/>
        <end position="158"/>
    </location>
</feature>
<feature type="region of interest" description="Disordered" evidence="1">
    <location>
        <begin position="133"/>
        <end position="162"/>
    </location>
</feature>
<reference evidence="2" key="1">
    <citation type="submission" date="2021-10" db="EMBL/GenBank/DDBJ databases">
        <title>Tropical sea cucumber genome reveals ecological adaptation and Cuvierian tubules defense mechanism.</title>
        <authorList>
            <person name="Chen T."/>
        </authorList>
    </citation>
    <scope>NUCLEOTIDE SEQUENCE</scope>
    <source>
        <strain evidence="2">Nanhai2018</strain>
        <tissue evidence="2">Muscle</tissue>
    </source>
</reference>
<dbReference type="InterPro" id="IPR052055">
    <property type="entry name" value="Hepadnavirus_pol/RT"/>
</dbReference>
<gene>
    <name evidence="2" type="ORF">HOLleu_21785</name>
</gene>
<dbReference type="SUPFAM" id="SSF56672">
    <property type="entry name" value="DNA/RNA polymerases"/>
    <property type="match status" value="1"/>
</dbReference>
<dbReference type="InterPro" id="IPR043502">
    <property type="entry name" value="DNA/RNA_pol_sf"/>
</dbReference>
<dbReference type="AlphaFoldDB" id="A0A9Q1BY07"/>
<evidence type="ECO:0000256" key="1">
    <source>
        <dbReference type="SAM" id="MobiDB-lite"/>
    </source>
</evidence>
<evidence type="ECO:0000313" key="3">
    <source>
        <dbReference type="Proteomes" id="UP001152320"/>
    </source>
</evidence>
<comment type="caution">
    <text evidence="2">The sequence shown here is derived from an EMBL/GenBank/DDBJ whole genome shotgun (WGS) entry which is preliminary data.</text>
</comment>
<protein>
    <recommendedName>
        <fullName evidence="4">Reverse transcriptase domain-containing protein</fullName>
    </recommendedName>
</protein>
<organism evidence="2 3">
    <name type="scientific">Holothuria leucospilota</name>
    <name type="common">Black long sea cucumber</name>
    <name type="synonym">Mertensiothuria leucospilota</name>
    <dbReference type="NCBI Taxonomy" id="206669"/>
    <lineage>
        <taxon>Eukaryota</taxon>
        <taxon>Metazoa</taxon>
        <taxon>Echinodermata</taxon>
        <taxon>Eleutherozoa</taxon>
        <taxon>Echinozoa</taxon>
        <taxon>Holothuroidea</taxon>
        <taxon>Aspidochirotacea</taxon>
        <taxon>Aspidochirotida</taxon>
        <taxon>Holothuriidae</taxon>
        <taxon>Holothuria</taxon>
    </lineage>
</organism>